<gene>
    <name evidence="1" type="ORF">RQC66_36680</name>
</gene>
<reference evidence="2" key="1">
    <citation type="submission" date="2023-07" db="EMBL/GenBank/DDBJ databases">
        <title>Draft genome sequence of the endophytic actinobacterium Streptomyces justiciae WPN32, a potential antibiotic producer.</title>
        <authorList>
            <person name="Yasawong M."/>
            <person name="Pana W."/>
            <person name="Ganta P."/>
            <person name="Santapan N."/>
            <person name="Songngamsuk T."/>
            <person name="Phatcharaharikarn M."/>
            <person name="Kerdtoob S."/>
            <person name="Nantapong N."/>
        </authorList>
    </citation>
    <scope>NUCLEOTIDE SEQUENCE [LARGE SCALE GENOMIC DNA]</scope>
    <source>
        <strain evidence="2">WPN32</strain>
    </source>
</reference>
<protein>
    <recommendedName>
        <fullName evidence="3">Muconolactone isomerase domain-containing protein</fullName>
    </recommendedName>
</protein>
<comment type="caution">
    <text evidence="1">The sequence shown here is derived from an EMBL/GenBank/DDBJ whole genome shotgun (WGS) entry which is preliminary data.</text>
</comment>
<evidence type="ECO:0000313" key="1">
    <source>
        <dbReference type="EMBL" id="MDT7846266.1"/>
    </source>
</evidence>
<proteinExistence type="predicted"/>
<keyword evidence="2" id="KW-1185">Reference proteome</keyword>
<evidence type="ECO:0008006" key="3">
    <source>
        <dbReference type="Google" id="ProtNLM"/>
    </source>
</evidence>
<organism evidence="1 2">
    <name type="scientific">Streptomyces justiciae</name>
    <dbReference type="NCBI Taxonomy" id="2780140"/>
    <lineage>
        <taxon>Bacteria</taxon>
        <taxon>Bacillati</taxon>
        <taxon>Actinomycetota</taxon>
        <taxon>Actinomycetes</taxon>
        <taxon>Kitasatosporales</taxon>
        <taxon>Streptomycetaceae</taxon>
        <taxon>Streptomyces</taxon>
    </lineage>
</organism>
<evidence type="ECO:0000313" key="2">
    <source>
        <dbReference type="Proteomes" id="UP001257948"/>
    </source>
</evidence>
<dbReference type="RefSeq" id="WP_194078399.1">
    <property type="nucleotide sequence ID" value="NZ_JADDXU010000003.1"/>
</dbReference>
<dbReference type="Proteomes" id="UP001257948">
    <property type="component" value="Unassembled WGS sequence"/>
</dbReference>
<dbReference type="EMBL" id="JAVTLL010000033">
    <property type="protein sequence ID" value="MDT7846266.1"/>
    <property type="molecule type" value="Genomic_DNA"/>
</dbReference>
<name>A0ABU3M5E7_9ACTN</name>
<accession>A0ABU3M5E7</accession>
<sequence length="96" mass="10709">MRVMLKATLDTDKANEVLGSGKMQDLLGETLERIKPEAAYFGPEGGRRTCYLVFDMNDSSDLPPIGEPFFSNLNAQVEVFPIMNLDDLKKGLSQLR</sequence>